<protein>
    <recommendedName>
        <fullName evidence="2">EH domain-containing protein</fullName>
    </recommendedName>
</protein>
<dbReference type="Proteomes" id="UP001217754">
    <property type="component" value="Chromosome 1"/>
</dbReference>
<dbReference type="EMBL" id="CP119958">
    <property type="protein sequence ID" value="WFD37382.1"/>
    <property type="molecule type" value="Genomic_DNA"/>
</dbReference>
<accession>A0AAF0EZ15</accession>
<name>A0AAF0EZ15_9BASI</name>
<feature type="compositionally biased region" description="Basic and acidic residues" evidence="1">
    <location>
        <begin position="222"/>
        <end position="232"/>
    </location>
</feature>
<dbReference type="PROSITE" id="PS50031">
    <property type="entry name" value="EH"/>
    <property type="match status" value="1"/>
</dbReference>
<evidence type="ECO:0000313" key="3">
    <source>
        <dbReference type="EMBL" id="WFD37382.1"/>
    </source>
</evidence>
<evidence type="ECO:0000259" key="2">
    <source>
        <dbReference type="PROSITE" id="PS50031"/>
    </source>
</evidence>
<proteinExistence type="predicted"/>
<dbReference type="InterPro" id="IPR000261">
    <property type="entry name" value="EH_dom"/>
</dbReference>
<feature type="compositionally biased region" description="Acidic residues" evidence="1">
    <location>
        <begin position="157"/>
        <end position="168"/>
    </location>
</feature>
<dbReference type="RefSeq" id="XP_060120279.1">
    <property type="nucleotide sequence ID" value="XM_060264296.1"/>
</dbReference>
<feature type="compositionally biased region" description="Basic and acidic residues" evidence="1">
    <location>
        <begin position="144"/>
        <end position="156"/>
    </location>
</feature>
<feature type="region of interest" description="Disordered" evidence="1">
    <location>
        <begin position="1"/>
        <end position="291"/>
    </location>
</feature>
<gene>
    <name evidence="3" type="ORF">MJAP1_000326</name>
</gene>
<dbReference type="Gene3D" id="1.10.238.10">
    <property type="entry name" value="EF-hand"/>
    <property type="match status" value="1"/>
</dbReference>
<feature type="compositionally biased region" description="Basic and acidic residues" evidence="1">
    <location>
        <begin position="201"/>
        <end position="214"/>
    </location>
</feature>
<dbReference type="GeneID" id="85223975"/>
<feature type="compositionally biased region" description="Basic and acidic residues" evidence="1">
    <location>
        <begin position="68"/>
        <end position="88"/>
    </location>
</feature>
<feature type="domain" description="EH" evidence="2">
    <location>
        <begin position="288"/>
        <end position="379"/>
    </location>
</feature>
<evidence type="ECO:0000313" key="4">
    <source>
        <dbReference type="Proteomes" id="UP001217754"/>
    </source>
</evidence>
<sequence>MSGAEEAAPAGVRNLRAMFEGNAGGSTPQPIKKPDGIRTKAGGAVPKADMGGERAEASKAPTALEASPEAKEPKAAKEADAPTPRDSEEAAPDFAALRRSFSKSSVSEDSKRAAEKDVAPRPSRGAKEKPALRPKPTVVSRTSSETKDEAREKEAADAAEPEPAEDEARDAPSSPSASPPANTESAKPARRAPPPVAAKPKRADSDTFRKHADEPPTLPTRPRKESTDKEPPPRPTSKPVRIAQVTDSPALSTDDEPLPSTPPDARRTAPVVPSGRRSAPAPPESKSTPARYTRCFQAICDSTLDPPLARPASVRSVWAKSKLPSTDLAEIWTAVAGSDTSARGLTCAQFASALGMIDAKLRVARPAAPAPPQLPQRPR</sequence>
<feature type="compositionally biased region" description="Basic and acidic residues" evidence="1">
    <location>
        <begin position="106"/>
        <end position="131"/>
    </location>
</feature>
<dbReference type="AlphaFoldDB" id="A0AAF0EZ15"/>
<reference evidence="3" key="1">
    <citation type="submission" date="2023-03" db="EMBL/GenBank/DDBJ databases">
        <title>Mating type loci evolution in Malassezia.</title>
        <authorList>
            <person name="Coelho M.A."/>
        </authorList>
    </citation>
    <scope>NUCLEOTIDE SEQUENCE</scope>
    <source>
        <strain evidence="3">CBS 9431</strain>
    </source>
</reference>
<feature type="compositionally biased region" description="Low complexity" evidence="1">
    <location>
        <begin position="171"/>
        <end position="181"/>
    </location>
</feature>
<keyword evidence="4" id="KW-1185">Reference proteome</keyword>
<organism evidence="3 4">
    <name type="scientific">Malassezia japonica</name>
    <dbReference type="NCBI Taxonomy" id="223818"/>
    <lineage>
        <taxon>Eukaryota</taxon>
        <taxon>Fungi</taxon>
        <taxon>Dikarya</taxon>
        <taxon>Basidiomycota</taxon>
        <taxon>Ustilaginomycotina</taxon>
        <taxon>Malasseziomycetes</taxon>
        <taxon>Malasseziales</taxon>
        <taxon>Malasseziaceae</taxon>
        <taxon>Malassezia</taxon>
    </lineage>
</organism>
<evidence type="ECO:0000256" key="1">
    <source>
        <dbReference type="SAM" id="MobiDB-lite"/>
    </source>
</evidence>